<dbReference type="HOGENOM" id="CLU_163277_2_1_9"/>
<keyword evidence="3" id="KW-1185">Reference proteome</keyword>
<reference evidence="3" key="1">
    <citation type="submission" date="2011-12" db="EMBL/GenBank/DDBJ databases">
        <title>Complete sequence of Clostridium clariflavum DSM 19732.</title>
        <authorList>
            <consortium name="US DOE Joint Genome Institute"/>
            <person name="Lucas S."/>
            <person name="Han J."/>
            <person name="Lapidus A."/>
            <person name="Cheng J.-F."/>
            <person name="Goodwin L."/>
            <person name="Pitluck S."/>
            <person name="Peters L."/>
            <person name="Teshima H."/>
            <person name="Detter J.C."/>
            <person name="Han C."/>
            <person name="Tapia R."/>
            <person name="Land M."/>
            <person name="Hauser L."/>
            <person name="Kyrpides N."/>
            <person name="Ivanova N."/>
            <person name="Pagani I."/>
            <person name="Kitzmiller T."/>
            <person name="Lynd L."/>
            <person name="Izquierdo J."/>
            <person name="Woyke T."/>
        </authorList>
    </citation>
    <scope>NUCLEOTIDE SEQUENCE [LARGE SCALE GENOMIC DNA]</scope>
    <source>
        <strain evidence="3">DSM 19732 / NBRC 101661 / EBR45</strain>
    </source>
</reference>
<dbReference type="Proteomes" id="UP000005435">
    <property type="component" value="Chromosome"/>
</dbReference>
<reference evidence="2 3" key="2">
    <citation type="journal article" date="2012" name="Stand. Genomic Sci.">
        <title>Complete Genome Sequence of Clostridium clariflavum DSM 19732.</title>
        <authorList>
            <person name="Izquierdo J.A."/>
            <person name="Goodwin L."/>
            <person name="Davenport K.W."/>
            <person name="Teshima H."/>
            <person name="Bruce D."/>
            <person name="Detter C."/>
            <person name="Tapia R."/>
            <person name="Han S."/>
            <person name="Land M."/>
            <person name="Hauser L."/>
            <person name="Jeffries C.D."/>
            <person name="Han J."/>
            <person name="Pitluck S."/>
            <person name="Nolan M."/>
            <person name="Chen A."/>
            <person name="Huntemann M."/>
            <person name="Mavromatis K."/>
            <person name="Mikhailova N."/>
            <person name="Liolios K."/>
            <person name="Woyke T."/>
            <person name="Lynd L.R."/>
        </authorList>
    </citation>
    <scope>NUCLEOTIDE SEQUENCE [LARGE SCALE GENOMIC DNA]</scope>
    <source>
        <strain evidence="3">DSM 19732 / NBRC 101661 / EBR45</strain>
    </source>
</reference>
<dbReference type="InterPro" id="IPR047525">
    <property type="entry name" value="TfoX-like"/>
</dbReference>
<evidence type="ECO:0000313" key="2">
    <source>
        <dbReference type="EMBL" id="AEV67627.1"/>
    </source>
</evidence>
<dbReference type="RefSeq" id="WP_014254245.1">
    <property type="nucleotide sequence ID" value="NC_016627.1"/>
</dbReference>
<dbReference type="Pfam" id="PF04994">
    <property type="entry name" value="TfoX_C"/>
    <property type="match status" value="1"/>
</dbReference>
<evidence type="ECO:0000313" key="3">
    <source>
        <dbReference type="Proteomes" id="UP000005435"/>
    </source>
</evidence>
<protein>
    <submittedName>
        <fullName evidence="2">TfoX C-terminal domain-containing protein</fullName>
    </submittedName>
</protein>
<dbReference type="InterPro" id="IPR007077">
    <property type="entry name" value="TfoX_C"/>
</dbReference>
<organism evidence="2 3">
    <name type="scientific">Acetivibrio clariflavus (strain DSM 19732 / NBRC 101661 / EBR45)</name>
    <name type="common">Clostridium clariflavum</name>
    <dbReference type="NCBI Taxonomy" id="720554"/>
    <lineage>
        <taxon>Bacteria</taxon>
        <taxon>Bacillati</taxon>
        <taxon>Bacillota</taxon>
        <taxon>Clostridia</taxon>
        <taxon>Eubacteriales</taxon>
        <taxon>Oscillospiraceae</taxon>
        <taxon>Acetivibrio</taxon>
    </lineage>
</organism>
<dbReference type="KEGG" id="ccl:Clocl_0949"/>
<feature type="domain" description="TfoX C-terminal" evidence="1">
    <location>
        <begin position="3"/>
        <end position="79"/>
    </location>
</feature>
<dbReference type="OrthoDB" id="9796798at2"/>
<dbReference type="eggNOG" id="COG3743">
    <property type="taxonomic scope" value="Bacteria"/>
</dbReference>
<gene>
    <name evidence="2" type="ordered locus">Clocl_0949</name>
</gene>
<name>G8LWX5_ACECE</name>
<dbReference type="EMBL" id="CP003065">
    <property type="protein sequence ID" value="AEV67627.1"/>
    <property type="molecule type" value="Genomic_DNA"/>
</dbReference>
<dbReference type="STRING" id="720554.Clocl_0949"/>
<accession>G8LWX5</accession>
<dbReference type="PANTHER" id="PTHR36121">
    <property type="entry name" value="PROTEIN SXY"/>
    <property type="match status" value="1"/>
</dbReference>
<evidence type="ECO:0000259" key="1">
    <source>
        <dbReference type="Pfam" id="PF04994"/>
    </source>
</evidence>
<dbReference type="AlphaFoldDB" id="G8LWX5"/>
<sequence>MGDLSKLPNIGAKCEKRLTRVGIKSAEELKRIGSREAFIKLYFLEGDTCFNTLCALEGAIQGKRWHDLSDESKTDLKKFYVEVTRNMKED</sequence>
<dbReference type="PANTHER" id="PTHR36121:SF1">
    <property type="entry name" value="PROTEIN SXY"/>
    <property type="match status" value="1"/>
</dbReference>
<dbReference type="Gene3D" id="1.10.150.20">
    <property type="entry name" value="5' to 3' exonuclease, C-terminal subdomain"/>
    <property type="match status" value="1"/>
</dbReference>
<proteinExistence type="predicted"/>